<gene>
    <name evidence="1" type="ORF">CJ030_MR2G005634</name>
</gene>
<dbReference type="Proteomes" id="UP000516437">
    <property type="component" value="Chromosome 2"/>
</dbReference>
<dbReference type="PANTHER" id="PTHR36350">
    <property type="entry name" value="TRANSMEMBRANE PROTEIN"/>
    <property type="match status" value="1"/>
</dbReference>
<proteinExistence type="predicted"/>
<dbReference type="AlphaFoldDB" id="A0A6A1W7Y4"/>
<keyword evidence="2" id="KW-1185">Reference proteome</keyword>
<evidence type="ECO:0000313" key="1">
    <source>
        <dbReference type="EMBL" id="KAB1221321.1"/>
    </source>
</evidence>
<dbReference type="EMBL" id="RXIC02000020">
    <property type="protein sequence ID" value="KAB1221321.1"/>
    <property type="molecule type" value="Genomic_DNA"/>
</dbReference>
<dbReference type="SUPFAM" id="SSF48452">
    <property type="entry name" value="TPR-like"/>
    <property type="match status" value="1"/>
</dbReference>
<sequence>MESTLCLRYGPLPTLPLHIPSLVRSARVTKPQFSFSHSSLSLSIPNRSSYRSLGHAFRSVVGANNRFPALSTNDESDNKIVRGTVGASLALASVLAIVSCGCTMNPKGIAGTPKNLQRSSSTKAARSTIYPKGGKAALKSLLDMTVYLASSLPMPAKMPSKPRQSKLLSGEDVEDLKVEAMSLMKSGHGDEAVKRLKKTYGDCEGSESLFKVGMALVEVLICLGKYEEALTSECLWKLSLPSDARVPLYKAIIYTMMDKKEDAKECWKDFISSIDGGLPTPAP</sequence>
<evidence type="ECO:0000313" key="2">
    <source>
        <dbReference type="Proteomes" id="UP000516437"/>
    </source>
</evidence>
<dbReference type="InterPro" id="IPR011990">
    <property type="entry name" value="TPR-like_helical_dom_sf"/>
</dbReference>
<dbReference type="OrthoDB" id="1398107at2759"/>
<dbReference type="Gene3D" id="1.25.40.10">
    <property type="entry name" value="Tetratricopeptide repeat domain"/>
    <property type="match status" value="1"/>
</dbReference>
<name>A0A6A1W7Y4_9ROSI</name>
<accession>A0A6A1W7Y4</accession>
<comment type="caution">
    <text evidence="1">The sequence shown here is derived from an EMBL/GenBank/DDBJ whole genome shotgun (WGS) entry which is preliminary data.</text>
</comment>
<dbReference type="PANTHER" id="PTHR36350:SF2">
    <property type="entry name" value="PROTEIN, PUTATIVE-RELATED"/>
    <property type="match status" value="1"/>
</dbReference>
<reference evidence="1 2" key="1">
    <citation type="journal article" date="2019" name="Plant Biotechnol. J.">
        <title>The red bayberry genome and genetic basis of sex determination.</title>
        <authorList>
            <person name="Jia H.M."/>
            <person name="Jia H.J."/>
            <person name="Cai Q.L."/>
            <person name="Wang Y."/>
            <person name="Zhao H.B."/>
            <person name="Yang W.F."/>
            <person name="Wang G.Y."/>
            <person name="Li Y.H."/>
            <person name="Zhan D.L."/>
            <person name="Shen Y.T."/>
            <person name="Niu Q.F."/>
            <person name="Chang L."/>
            <person name="Qiu J."/>
            <person name="Zhao L."/>
            <person name="Xie H.B."/>
            <person name="Fu W.Y."/>
            <person name="Jin J."/>
            <person name="Li X.W."/>
            <person name="Jiao Y."/>
            <person name="Zhou C.C."/>
            <person name="Tu T."/>
            <person name="Chai C.Y."/>
            <person name="Gao J.L."/>
            <person name="Fan L.J."/>
            <person name="van de Weg E."/>
            <person name="Wang J.Y."/>
            <person name="Gao Z.S."/>
        </authorList>
    </citation>
    <scope>NUCLEOTIDE SEQUENCE [LARGE SCALE GENOMIC DNA]</scope>
    <source>
        <tissue evidence="1">Leaves</tissue>
    </source>
</reference>
<organism evidence="1 2">
    <name type="scientific">Morella rubra</name>
    <name type="common">Chinese bayberry</name>
    <dbReference type="NCBI Taxonomy" id="262757"/>
    <lineage>
        <taxon>Eukaryota</taxon>
        <taxon>Viridiplantae</taxon>
        <taxon>Streptophyta</taxon>
        <taxon>Embryophyta</taxon>
        <taxon>Tracheophyta</taxon>
        <taxon>Spermatophyta</taxon>
        <taxon>Magnoliopsida</taxon>
        <taxon>eudicotyledons</taxon>
        <taxon>Gunneridae</taxon>
        <taxon>Pentapetalae</taxon>
        <taxon>rosids</taxon>
        <taxon>fabids</taxon>
        <taxon>Fagales</taxon>
        <taxon>Myricaceae</taxon>
        <taxon>Morella</taxon>
    </lineage>
</organism>
<protein>
    <submittedName>
        <fullName evidence="1">Uncharacterized protein</fullName>
    </submittedName>
</protein>